<dbReference type="EMBL" id="JACTNZ010000002">
    <property type="protein sequence ID" value="KAG5560345.1"/>
    <property type="molecule type" value="Genomic_DNA"/>
</dbReference>
<comment type="caution">
    <text evidence="1">The sequence shown here is derived from an EMBL/GenBank/DDBJ whole genome shotgun (WGS) entry which is preliminary data.</text>
</comment>
<protein>
    <submittedName>
        <fullName evidence="1">Uncharacterized protein</fullName>
    </submittedName>
</protein>
<dbReference type="AlphaFoldDB" id="A0AAV6L6N5"/>
<reference evidence="1" key="1">
    <citation type="submission" date="2020-08" db="EMBL/GenBank/DDBJ databases">
        <title>Plant Genome Project.</title>
        <authorList>
            <person name="Zhang R.-G."/>
        </authorList>
    </citation>
    <scope>NUCLEOTIDE SEQUENCE</scope>
    <source>
        <strain evidence="1">WSP0</strain>
        <tissue evidence="1">Leaf</tissue>
    </source>
</reference>
<gene>
    <name evidence="1" type="ORF">RHGRI_003594</name>
</gene>
<evidence type="ECO:0000313" key="2">
    <source>
        <dbReference type="Proteomes" id="UP000823749"/>
    </source>
</evidence>
<evidence type="ECO:0000313" key="1">
    <source>
        <dbReference type="EMBL" id="KAG5560345.1"/>
    </source>
</evidence>
<keyword evidence="2" id="KW-1185">Reference proteome</keyword>
<organism evidence="1 2">
    <name type="scientific">Rhododendron griersonianum</name>
    <dbReference type="NCBI Taxonomy" id="479676"/>
    <lineage>
        <taxon>Eukaryota</taxon>
        <taxon>Viridiplantae</taxon>
        <taxon>Streptophyta</taxon>
        <taxon>Embryophyta</taxon>
        <taxon>Tracheophyta</taxon>
        <taxon>Spermatophyta</taxon>
        <taxon>Magnoliopsida</taxon>
        <taxon>eudicotyledons</taxon>
        <taxon>Gunneridae</taxon>
        <taxon>Pentapetalae</taxon>
        <taxon>asterids</taxon>
        <taxon>Ericales</taxon>
        <taxon>Ericaceae</taxon>
        <taxon>Ericoideae</taxon>
        <taxon>Rhodoreae</taxon>
        <taxon>Rhododendron</taxon>
    </lineage>
</organism>
<name>A0AAV6L6N5_9ERIC</name>
<dbReference type="Proteomes" id="UP000823749">
    <property type="component" value="Chromosome 2"/>
</dbReference>
<accession>A0AAV6L6N5</accession>
<sequence>MRMNTLKLQSNNQGFDEWNMGFEESEEMMMTCFYFPPSPTDFPLYRPMPSVFFVSSQQDISLALSFQHILEDKSGALHVINEEEQQNIFNLQFGDLHEIARAVGVLPKDMESLIYKSLPPALFCQRKP</sequence>
<proteinExistence type="predicted"/>